<dbReference type="SUPFAM" id="SSF102198">
    <property type="entry name" value="Putative cyclase"/>
    <property type="match status" value="1"/>
</dbReference>
<dbReference type="PANTHER" id="PTHR34861:SF10">
    <property type="entry name" value="CYCLASE"/>
    <property type="match status" value="1"/>
</dbReference>
<organism evidence="1">
    <name type="scientific">marine metagenome</name>
    <dbReference type="NCBI Taxonomy" id="408172"/>
    <lineage>
        <taxon>unclassified sequences</taxon>
        <taxon>metagenomes</taxon>
        <taxon>ecological metagenomes</taxon>
    </lineage>
</organism>
<sequence>MLTDEKMVYARKAAFSRYFNNLHISREDQMGLIPISDNCIFIRTRLLNYALYMILVVLSPTALTQSAEPVSRAEFDNWMEEISNWGRWGSEDELGTLNLITEQKRVDAATLVLDGTTVSLSLFANKRQDSVNTNPFQHVLTVSRFGEHEVAGDTYSVQYHGFAHSHMDGLPHFAHKGQLYNGYSVDTLSPEGAGRLGIHNAFRGIFTRGILVDIPWLRGLDYLEPGTAITAADLEAWEARTGVRIGSGDVLLIRTGRWERVRQLGQWTFVGQAAGSHASLAKWLKERDVAVIGSDGVSDVMPSGVEGLANPLHELVIVGLGMPILDNLDLDPLAETAIEKSRWEFLFVGSPLRVEGGTGSPLNPLALF</sequence>
<dbReference type="AlphaFoldDB" id="A0A381QZK3"/>
<reference evidence="1" key="1">
    <citation type="submission" date="2018-05" db="EMBL/GenBank/DDBJ databases">
        <authorList>
            <person name="Lanie J.A."/>
            <person name="Ng W.-L."/>
            <person name="Kazmierczak K.M."/>
            <person name="Andrzejewski T.M."/>
            <person name="Davidsen T.M."/>
            <person name="Wayne K.J."/>
            <person name="Tettelin H."/>
            <person name="Glass J.I."/>
            <person name="Rusch D."/>
            <person name="Podicherti R."/>
            <person name="Tsui H.-C.T."/>
            <person name="Winkler M.E."/>
        </authorList>
    </citation>
    <scope>NUCLEOTIDE SEQUENCE</scope>
</reference>
<proteinExistence type="predicted"/>
<name>A0A381QZK3_9ZZZZ</name>
<dbReference type="GO" id="GO:0004061">
    <property type="term" value="F:arylformamidase activity"/>
    <property type="evidence" value="ECO:0007669"/>
    <property type="project" value="InterPro"/>
</dbReference>
<dbReference type="PANTHER" id="PTHR34861">
    <property type="match status" value="1"/>
</dbReference>
<gene>
    <name evidence="1" type="ORF">METZ01_LOCUS37464</name>
</gene>
<accession>A0A381QZK3</accession>
<evidence type="ECO:0000313" key="1">
    <source>
        <dbReference type="EMBL" id="SUZ84610.1"/>
    </source>
</evidence>
<dbReference type="Gene3D" id="3.50.30.50">
    <property type="entry name" value="Putative cyclase"/>
    <property type="match status" value="1"/>
</dbReference>
<dbReference type="GO" id="GO:0019441">
    <property type="term" value="P:L-tryptophan catabolic process to kynurenine"/>
    <property type="evidence" value="ECO:0007669"/>
    <property type="project" value="InterPro"/>
</dbReference>
<dbReference type="InterPro" id="IPR007325">
    <property type="entry name" value="KFase/CYL"/>
</dbReference>
<dbReference type="Pfam" id="PF04199">
    <property type="entry name" value="Cyclase"/>
    <property type="match status" value="1"/>
</dbReference>
<dbReference type="InterPro" id="IPR037175">
    <property type="entry name" value="KFase_sf"/>
</dbReference>
<dbReference type="EMBL" id="UINC01001598">
    <property type="protein sequence ID" value="SUZ84610.1"/>
    <property type="molecule type" value="Genomic_DNA"/>
</dbReference>
<protein>
    <recommendedName>
        <fullName evidence="2">Cyclase</fullName>
    </recommendedName>
</protein>
<evidence type="ECO:0008006" key="2">
    <source>
        <dbReference type="Google" id="ProtNLM"/>
    </source>
</evidence>